<proteinExistence type="predicted"/>
<evidence type="ECO:0000313" key="1">
    <source>
        <dbReference type="EMBL" id="GAA3802453.1"/>
    </source>
</evidence>
<comment type="caution">
    <text evidence="1">The sequence shown here is derived from an EMBL/GenBank/DDBJ whole genome shotgun (WGS) entry which is preliminary data.</text>
</comment>
<protein>
    <recommendedName>
        <fullName evidence="3">ABM domain-containing protein</fullName>
    </recommendedName>
</protein>
<sequence length="110" mass="12403">MLRGPIDSQEDAMSGFVQIIEFTTTRIDEVKALGEEMRASSNTGLVVRGTFTADRDRPNTYLNIIEFDSYDSAMENSNRSETSEFAAKMMELCDGPPTFRNLDVMDTWDS</sequence>
<evidence type="ECO:0000313" key="2">
    <source>
        <dbReference type="Proteomes" id="UP001501821"/>
    </source>
</evidence>
<evidence type="ECO:0008006" key="3">
    <source>
        <dbReference type="Google" id="ProtNLM"/>
    </source>
</evidence>
<reference evidence="2" key="1">
    <citation type="journal article" date="2019" name="Int. J. Syst. Evol. Microbiol.">
        <title>The Global Catalogue of Microorganisms (GCM) 10K type strain sequencing project: providing services to taxonomists for standard genome sequencing and annotation.</title>
        <authorList>
            <consortium name="The Broad Institute Genomics Platform"/>
            <consortium name="The Broad Institute Genome Sequencing Center for Infectious Disease"/>
            <person name="Wu L."/>
            <person name="Ma J."/>
        </authorList>
    </citation>
    <scope>NUCLEOTIDE SEQUENCE [LARGE SCALE GENOMIC DNA]</scope>
    <source>
        <strain evidence="2">JCM 16953</strain>
    </source>
</reference>
<organism evidence="1 2">
    <name type="scientific">Nocardioides panacisoli</name>
    <dbReference type="NCBI Taxonomy" id="627624"/>
    <lineage>
        <taxon>Bacteria</taxon>
        <taxon>Bacillati</taxon>
        <taxon>Actinomycetota</taxon>
        <taxon>Actinomycetes</taxon>
        <taxon>Propionibacteriales</taxon>
        <taxon>Nocardioidaceae</taxon>
        <taxon>Nocardioides</taxon>
    </lineage>
</organism>
<dbReference type="Proteomes" id="UP001501821">
    <property type="component" value="Unassembled WGS sequence"/>
</dbReference>
<name>A0ABP7HU70_9ACTN</name>
<accession>A0ABP7HU70</accession>
<gene>
    <name evidence="1" type="ORF">GCM10022242_01830</name>
</gene>
<keyword evidence="2" id="KW-1185">Reference proteome</keyword>
<dbReference type="EMBL" id="BAABAH010000001">
    <property type="protein sequence ID" value="GAA3802453.1"/>
    <property type="molecule type" value="Genomic_DNA"/>
</dbReference>